<accession>A0A653DZD0</accession>
<dbReference type="Gene3D" id="1.10.8.760">
    <property type="entry name" value="Haem-binding uptake, Tiki superfamily, ChaN, domain 2"/>
    <property type="match status" value="1"/>
</dbReference>
<protein>
    <submittedName>
        <fullName evidence="2">Iron(III) ABC transporter</fullName>
    </submittedName>
</protein>
<dbReference type="RefSeq" id="WP_150547578.1">
    <property type="nucleotide sequence ID" value="NZ_LR215729.2"/>
</dbReference>
<dbReference type="PROSITE" id="PS51257">
    <property type="entry name" value="PROKAR_LIPOPROTEIN"/>
    <property type="match status" value="1"/>
</dbReference>
<name>A0A653DZD0_9PSED</name>
<dbReference type="AlphaFoldDB" id="A0A653DZD0"/>
<proteinExistence type="predicted"/>
<evidence type="ECO:0000313" key="2">
    <source>
        <dbReference type="EMBL" id="VEV95745.1"/>
    </source>
</evidence>
<dbReference type="EMBL" id="LR215729">
    <property type="protein sequence ID" value="VEV95745.1"/>
    <property type="molecule type" value="Genomic_DNA"/>
</dbReference>
<evidence type="ECO:0000259" key="1">
    <source>
        <dbReference type="Pfam" id="PF04187"/>
    </source>
</evidence>
<organism evidence="2">
    <name type="scientific">Pseudomonas marincola</name>
    <dbReference type="NCBI Taxonomy" id="437900"/>
    <lineage>
        <taxon>Bacteria</taxon>
        <taxon>Pseudomonadati</taxon>
        <taxon>Pseudomonadota</taxon>
        <taxon>Gammaproteobacteria</taxon>
        <taxon>Pseudomonadales</taxon>
        <taxon>Pseudomonadaceae</taxon>
        <taxon>Pseudomonas</taxon>
    </lineage>
</organism>
<dbReference type="InterPro" id="IPR016773">
    <property type="entry name" value="Fe3_uptake_reg_CjrA_prd"/>
</dbReference>
<feature type="domain" description="Haem-binding uptake Tiki superfamily ChaN" evidence="1">
    <location>
        <begin position="56"/>
        <end position="250"/>
    </location>
</feature>
<dbReference type="InterPro" id="IPR007314">
    <property type="entry name" value="Cofac_haem-bd_dom"/>
</dbReference>
<gene>
    <name evidence="2" type="ORF">PMYSY11_0698</name>
</gene>
<dbReference type="PIRSF" id="PIRSF020419">
    <property type="entry name" value="Fe_uptake_reg_CjrA_prd"/>
    <property type="match status" value="1"/>
</dbReference>
<dbReference type="Pfam" id="PF04187">
    <property type="entry name" value="Cofac_haem_bdg"/>
    <property type="match status" value="1"/>
</dbReference>
<dbReference type="Gene3D" id="3.40.50.11550">
    <property type="match status" value="1"/>
</dbReference>
<reference evidence="2" key="1">
    <citation type="submission" date="2019-02" db="EMBL/GenBank/DDBJ databases">
        <authorList>
            <consortium name="Genoscope - CEA"/>
            <person name="William W."/>
        </authorList>
    </citation>
    <scope>NUCLEOTIDE SEQUENCE [LARGE SCALE GENOMIC DNA]</scope>
    <source>
        <strain evidence="2">YSy11</strain>
    </source>
</reference>
<dbReference type="SUPFAM" id="SSF159501">
    <property type="entry name" value="EreA/ChaN-like"/>
    <property type="match status" value="1"/>
</dbReference>
<sequence length="297" mass="32758">MRIAITLLLLFLAGCQSVRPTVPAVPDWQSPQGREHAQLGVIIDLRSGQQISPQQLVDELATAGHVLVGEQHDNPDHHALQLWLLKALAQYRPTGSLLLEMLTPSQQGAVDSSRAATQANQSPADLAKALSWKEGWDWNYYGPIVRYALVQPYPLLAANLDREEIMAVYRQPPPLVGSASTAASVRTALQDDIRESHCGLLPESQMPPMLAIQQQRDRRMAEQIKAAPQPSILFAGAFHVRRDLGVPLHLQDLGDSTQTRVLTLAEVGRTVTAQQSDFVWYTAATPEQDHCAKLRKP</sequence>
<dbReference type="CDD" id="cd14727">
    <property type="entry name" value="ChanN-like"/>
    <property type="match status" value="1"/>
</dbReference>